<feature type="transmembrane region" description="Helical" evidence="1">
    <location>
        <begin position="20"/>
        <end position="39"/>
    </location>
</feature>
<feature type="transmembrane region" description="Helical" evidence="1">
    <location>
        <begin position="104"/>
        <end position="131"/>
    </location>
</feature>
<dbReference type="Proteomes" id="UP000231179">
    <property type="component" value="Chromosome"/>
</dbReference>
<protein>
    <submittedName>
        <fullName evidence="2">Uncharacterized protein</fullName>
    </submittedName>
</protein>
<keyword evidence="1" id="KW-1133">Transmembrane helix</keyword>
<dbReference type="EMBL" id="CP024870">
    <property type="protein sequence ID" value="ATX71351.1"/>
    <property type="molecule type" value="Genomic_DNA"/>
</dbReference>
<dbReference type="AlphaFoldDB" id="A0A2K8KLT6"/>
<organism evidence="2 3">
    <name type="scientific">Spiroplasma clarkii</name>
    <dbReference type="NCBI Taxonomy" id="2139"/>
    <lineage>
        <taxon>Bacteria</taxon>
        <taxon>Bacillati</taxon>
        <taxon>Mycoplasmatota</taxon>
        <taxon>Mollicutes</taxon>
        <taxon>Entomoplasmatales</taxon>
        <taxon>Spiroplasmataceae</taxon>
        <taxon>Spiroplasma</taxon>
    </lineage>
</organism>
<keyword evidence="3" id="KW-1185">Reference proteome</keyword>
<sequence>MKSRWQQGWYLFRINLIASIFNKSVWISALVFCLFMLLIQKLYLNSGAENLLQFSKGMVTTFCLSISALSVFNIILFNAIFQNHKKSGFIKTEQRKGIPLATSYYLRFLVSLTINYICITVVLIFASFYWLTPNLGKYTVNLIYFPVLSLYFFGFVICVTTTFVVVLFKGAPAILILLLITLTTVVSPIISPLSGEINKKSIYNQDRVGEFYKTSEKLIYSGQSYQAFGGIQEDDNLLTKLNQNLNTLNKFLNVSETVPEVNFEDLSFYNPLKNQQNNHSKAYVNNLDIGIISYFENEQGELQNIFANTELGTKLDWFIEQCLKNQADLPKVSPETSINIQYYDRSTFLSGSTIEYDFQGFLKAIKPLFKNQQPELFDYLKNTYQKYVLDLETNGIETEDVIFRGKLSGSSWQEAIENPIWEEGLNLKVDQKNKAVYDLYLKVPGVVMVNSMLMSGMRSVYYIDNVYTGENANLSGFLKDAKTSNILNKINLLNHGLEIYINNLNNNQKIKWNKIVAGSILPIDVPKISATDANLLVTPTNQTVYWTKHKLKITQNYNHYVAITVYLIIATGFLLLGQYIFTRKNRQ</sequence>
<feature type="transmembrane region" description="Helical" evidence="1">
    <location>
        <begin position="175"/>
        <end position="195"/>
    </location>
</feature>
<evidence type="ECO:0000313" key="2">
    <source>
        <dbReference type="EMBL" id="ATX71351.1"/>
    </source>
</evidence>
<evidence type="ECO:0000313" key="3">
    <source>
        <dbReference type="Proteomes" id="UP000231179"/>
    </source>
</evidence>
<name>A0A2K8KLT6_9MOLU</name>
<feature type="transmembrane region" description="Helical" evidence="1">
    <location>
        <begin position="59"/>
        <end position="81"/>
    </location>
</feature>
<feature type="transmembrane region" description="Helical" evidence="1">
    <location>
        <begin position="143"/>
        <end position="168"/>
    </location>
</feature>
<keyword evidence="1" id="KW-0472">Membrane</keyword>
<keyword evidence="1" id="KW-0812">Transmembrane</keyword>
<evidence type="ECO:0000256" key="1">
    <source>
        <dbReference type="SAM" id="Phobius"/>
    </source>
</evidence>
<gene>
    <name evidence="2" type="ORF">SCLAR_v1c10510</name>
</gene>
<feature type="transmembrane region" description="Helical" evidence="1">
    <location>
        <begin position="560"/>
        <end position="581"/>
    </location>
</feature>
<reference evidence="2 3" key="1">
    <citation type="submission" date="2017-11" db="EMBL/GenBank/DDBJ databases">
        <title>Complete genome sequence of Spiroplasma clarkii CN-5 (DSM 19994).</title>
        <authorList>
            <person name="Tsai Y.-M."/>
            <person name="Chang A."/>
            <person name="Lo W.-S."/>
            <person name="Kuo C.-H."/>
        </authorList>
    </citation>
    <scope>NUCLEOTIDE SEQUENCE [LARGE SCALE GENOMIC DNA]</scope>
    <source>
        <strain evidence="2 3">CN-5</strain>
    </source>
</reference>
<accession>A0A2K8KLT6</accession>
<proteinExistence type="predicted"/>